<feature type="transmembrane region" description="Helical" evidence="8">
    <location>
        <begin position="173"/>
        <end position="190"/>
    </location>
</feature>
<dbReference type="Proteomes" id="UP000270342">
    <property type="component" value="Unassembled WGS sequence"/>
</dbReference>
<feature type="transmembrane region" description="Helical" evidence="8">
    <location>
        <begin position="319"/>
        <end position="337"/>
    </location>
</feature>
<dbReference type="Pfam" id="PF00860">
    <property type="entry name" value="Xan_ur_permease"/>
    <property type="match status" value="1"/>
</dbReference>
<reference evidence="9 10" key="1">
    <citation type="submission" date="2018-10" db="EMBL/GenBank/DDBJ databases">
        <title>Robbsia sp. DHC34, isolated from soil.</title>
        <authorList>
            <person name="Gao Z.-H."/>
            <person name="Qiu L.-H."/>
        </authorList>
    </citation>
    <scope>NUCLEOTIDE SEQUENCE [LARGE SCALE GENOMIC DNA]</scope>
    <source>
        <strain evidence="9 10">DHC34</strain>
    </source>
</reference>
<name>A0A494YAY3_9BURK</name>
<sequence>MSGHYFPRWTLSTHRHHDLPVAPDERLPWGQTVAMGLQHVVAMFGATVIAPLIMGFNPNVAILMSGIGTLIFFVAVGGRVPSYLGSSFAFIGAIVAVTGYAGHGANPSLPVALGGVIVCGLVYALIGAVVMLSGTRWIERLMPPVVTGAVVSVLGLNLAGVAVKGISHDTFNGVFALVTVVLITCFAVRARGLAQRLMLLLGVIVSYGIYVIATNGFGLGQPVDFAPVAAAAWIGWPRFAAPVFTSHAIGMMAPIAIILCAENLGHVKAVAAITDRNLDAYVGRAFLGDGIATMISGCVGGTGVTTYAENIGVMAVTKIYSSLVFVVAALVAILLGFSPKFGALILTIPSAIIGGVSVVVFGLIAVAGVRIWVNHQVDLTSNRNLIVGAVIFILGTGDFTLTLYGFSLGGIGCATLGGMLLHAIAQALGTRRASEFAHTSTALSQDTPHASH</sequence>
<feature type="transmembrane region" description="Helical" evidence="8">
    <location>
        <begin position="409"/>
        <end position="428"/>
    </location>
</feature>
<evidence type="ECO:0000256" key="1">
    <source>
        <dbReference type="ARBA" id="ARBA00004651"/>
    </source>
</evidence>
<dbReference type="GO" id="GO:0042907">
    <property type="term" value="F:xanthine transmembrane transporter activity"/>
    <property type="evidence" value="ECO:0007669"/>
    <property type="project" value="TreeGrafter"/>
</dbReference>
<keyword evidence="3" id="KW-0813">Transport</keyword>
<keyword evidence="4" id="KW-1003">Cell membrane</keyword>
<comment type="subcellular location">
    <subcellularLocation>
        <location evidence="1">Cell membrane</location>
        <topology evidence="1">Multi-pass membrane protein</topology>
    </subcellularLocation>
</comment>
<dbReference type="AlphaFoldDB" id="A0A494YAY3"/>
<evidence type="ECO:0000256" key="4">
    <source>
        <dbReference type="ARBA" id="ARBA00022475"/>
    </source>
</evidence>
<feature type="transmembrane region" description="Helical" evidence="8">
    <location>
        <begin position="239"/>
        <end position="261"/>
    </location>
</feature>
<dbReference type="EMBL" id="RBZU01000002">
    <property type="protein sequence ID" value="RKP57805.1"/>
    <property type="molecule type" value="Genomic_DNA"/>
</dbReference>
<accession>A0A494YAY3</accession>
<feature type="transmembrane region" description="Helical" evidence="8">
    <location>
        <begin position="60"/>
        <end position="76"/>
    </location>
</feature>
<keyword evidence="7 8" id="KW-0472">Membrane</keyword>
<keyword evidence="10" id="KW-1185">Reference proteome</keyword>
<dbReference type="RefSeq" id="WP_121085140.1">
    <property type="nucleotide sequence ID" value="NZ_RBZU01000002.1"/>
</dbReference>
<organism evidence="9 10">
    <name type="scientific">Pararobbsia silviterrae</name>
    <dbReference type="NCBI Taxonomy" id="1792498"/>
    <lineage>
        <taxon>Bacteria</taxon>
        <taxon>Pseudomonadati</taxon>
        <taxon>Pseudomonadota</taxon>
        <taxon>Betaproteobacteria</taxon>
        <taxon>Burkholderiales</taxon>
        <taxon>Burkholderiaceae</taxon>
        <taxon>Pararobbsia</taxon>
    </lineage>
</organism>
<feature type="transmembrane region" description="Helical" evidence="8">
    <location>
        <begin position="109"/>
        <end position="133"/>
    </location>
</feature>
<evidence type="ECO:0000256" key="3">
    <source>
        <dbReference type="ARBA" id="ARBA00022448"/>
    </source>
</evidence>
<keyword evidence="6 8" id="KW-1133">Transmembrane helix</keyword>
<comment type="similarity">
    <text evidence="2">Belongs to the nucleobase:cation symporter-2 (NCS2) (TC 2.A.40) family.</text>
</comment>
<protein>
    <submittedName>
        <fullName evidence="9">Pyrimidine utilization transport protein G</fullName>
    </submittedName>
</protein>
<feature type="transmembrane region" description="Helical" evidence="8">
    <location>
        <begin position="83"/>
        <end position="103"/>
    </location>
</feature>
<evidence type="ECO:0000256" key="7">
    <source>
        <dbReference type="ARBA" id="ARBA00023136"/>
    </source>
</evidence>
<keyword evidence="5 8" id="KW-0812">Transmembrane</keyword>
<evidence type="ECO:0000256" key="5">
    <source>
        <dbReference type="ARBA" id="ARBA00022692"/>
    </source>
</evidence>
<feature type="transmembrane region" description="Helical" evidence="8">
    <location>
        <begin position="343"/>
        <end position="373"/>
    </location>
</feature>
<evidence type="ECO:0000256" key="8">
    <source>
        <dbReference type="SAM" id="Phobius"/>
    </source>
</evidence>
<gene>
    <name evidence="9" type="ORF">D7S86_07710</name>
</gene>
<evidence type="ECO:0000313" key="9">
    <source>
        <dbReference type="EMBL" id="RKP57805.1"/>
    </source>
</evidence>
<dbReference type="OrthoDB" id="9779092at2"/>
<feature type="transmembrane region" description="Helical" evidence="8">
    <location>
        <begin position="197"/>
        <end position="219"/>
    </location>
</feature>
<dbReference type="InterPro" id="IPR006043">
    <property type="entry name" value="NCS2"/>
</dbReference>
<feature type="transmembrane region" description="Helical" evidence="8">
    <location>
        <begin position="145"/>
        <end position="167"/>
    </location>
</feature>
<dbReference type="InterPro" id="IPR006042">
    <property type="entry name" value="Xan_ur_permease"/>
</dbReference>
<dbReference type="NCBIfam" id="TIGR00801">
    <property type="entry name" value="ncs2"/>
    <property type="match status" value="1"/>
</dbReference>
<comment type="caution">
    <text evidence="9">The sequence shown here is derived from an EMBL/GenBank/DDBJ whole genome shotgun (WGS) entry which is preliminary data.</text>
</comment>
<evidence type="ECO:0000256" key="2">
    <source>
        <dbReference type="ARBA" id="ARBA00008821"/>
    </source>
</evidence>
<dbReference type="GO" id="GO:0005886">
    <property type="term" value="C:plasma membrane"/>
    <property type="evidence" value="ECO:0007669"/>
    <property type="project" value="UniProtKB-SubCell"/>
</dbReference>
<dbReference type="PANTHER" id="PTHR42810">
    <property type="entry name" value="PURINE PERMEASE C1399.01C-RELATED"/>
    <property type="match status" value="1"/>
</dbReference>
<dbReference type="PANTHER" id="PTHR42810:SF4">
    <property type="entry name" value="URIC ACID TRANSPORTER UACT"/>
    <property type="match status" value="1"/>
</dbReference>
<proteinExistence type="inferred from homology"/>
<evidence type="ECO:0000313" key="10">
    <source>
        <dbReference type="Proteomes" id="UP000270342"/>
    </source>
</evidence>
<evidence type="ECO:0000256" key="6">
    <source>
        <dbReference type="ARBA" id="ARBA00022989"/>
    </source>
</evidence>